<evidence type="ECO:0000313" key="7">
    <source>
        <dbReference type="Proteomes" id="UP000549394"/>
    </source>
</evidence>
<evidence type="ECO:0000256" key="2">
    <source>
        <dbReference type="ARBA" id="ARBA00022676"/>
    </source>
</evidence>
<comment type="caution">
    <text evidence="6">The sequence shown here is derived from an EMBL/GenBank/DDBJ whole genome shotgun (WGS) entry which is preliminary data.</text>
</comment>
<dbReference type="EMBL" id="CAJFCJ010000032">
    <property type="protein sequence ID" value="CAD5126077.1"/>
    <property type="molecule type" value="Genomic_DNA"/>
</dbReference>
<dbReference type="Gene3D" id="3.40.50.2000">
    <property type="entry name" value="Glycogen Phosphorylase B"/>
    <property type="match status" value="2"/>
</dbReference>
<evidence type="ECO:0000256" key="5">
    <source>
        <dbReference type="RuleBase" id="RU362059"/>
    </source>
</evidence>
<protein>
    <recommendedName>
        <fullName evidence="5">UDP-glucuronosyltransferase</fullName>
        <ecNumber evidence="5">2.4.1.17</ecNumber>
    </recommendedName>
</protein>
<keyword evidence="7" id="KW-1185">Reference proteome</keyword>
<dbReference type="InterPro" id="IPR035595">
    <property type="entry name" value="UDP_glycos_trans_CS"/>
</dbReference>
<evidence type="ECO:0000256" key="3">
    <source>
        <dbReference type="ARBA" id="ARBA00022679"/>
    </source>
</evidence>
<dbReference type="EC" id="2.4.1.17" evidence="5"/>
<dbReference type="AlphaFoldDB" id="A0A7I8WD37"/>
<proteinExistence type="inferred from homology"/>
<name>A0A7I8WD37_9ANNE</name>
<dbReference type="OrthoDB" id="6072202at2759"/>
<keyword evidence="5" id="KW-0732">Signal</keyword>
<dbReference type="PANTHER" id="PTHR48043">
    <property type="entry name" value="EG:EG0003.4 PROTEIN-RELATED"/>
    <property type="match status" value="1"/>
</dbReference>
<dbReference type="FunFam" id="3.40.50.2000:FF:000021">
    <property type="entry name" value="UDP-glucuronosyltransferase"/>
    <property type="match status" value="1"/>
</dbReference>
<feature type="chain" id="PRO_5029940468" description="UDP-glucuronosyltransferase" evidence="5">
    <location>
        <begin position="21"/>
        <end position="516"/>
    </location>
</feature>
<keyword evidence="5" id="KW-1133">Transmembrane helix</keyword>
<keyword evidence="5" id="KW-0472">Membrane</keyword>
<evidence type="ECO:0000256" key="4">
    <source>
        <dbReference type="RuleBase" id="RU003718"/>
    </source>
</evidence>
<dbReference type="InterPro" id="IPR050271">
    <property type="entry name" value="UDP-glycosyltransferase"/>
</dbReference>
<dbReference type="CDD" id="cd03784">
    <property type="entry name" value="GT1_Gtf-like"/>
    <property type="match status" value="1"/>
</dbReference>
<reference evidence="6 7" key="1">
    <citation type="submission" date="2020-08" db="EMBL/GenBank/DDBJ databases">
        <authorList>
            <person name="Hejnol A."/>
        </authorList>
    </citation>
    <scope>NUCLEOTIDE SEQUENCE [LARGE SCALE GENOMIC DNA]</scope>
</reference>
<comment type="catalytic activity">
    <reaction evidence="5">
        <text>glucuronate acceptor + UDP-alpha-D-glucuronate = acceptor beta-D-glucuronoside + UDP + H(+)</text>
        <dbReference type="Rhea" id="RHEA:21032"/>
        <dbReference type="ChEBI" id="CHEBI:15378"/>
        <dbReference type="ChEBI" id="CHEBI:58052"/>
        <dbReference type="ChEBI" id="CHEBI:58223"/>
        <dbReference type="ChEBI" id="CHEBI:132367"/>
        <dbReference type="ChEBI" id="CHEBI:132368"/>
        <dbReference type="EC" id="2.4.1.17"/>
    </reaction>
</comment>
<keyword evidence="3 4" id="KW-0808">Transferase</keyword>
<evidence type="ECO:0000256" key="1">
    <source>
        <dbReference type="ARBA" id="ARBA00009995"/>
    </source>
</evidence>
<gene>
    <name evidence="6" type="ORF">DGYR_LOCUS13362</name>
</gene>
<feature type="transmembrane region" description="Helical" evidence="5">
    <location>
        <begin position="468"/>
        <end position="491"/>
    </location>
</feature>
<evidence type="ECO:0000313" key="6">
    <source>
        <dbReference type="EMBL" id="CAD5126077.1"/>
    </source>
</evidence>
<sequence>MKPFTFLFFSAATLLCYASAFKVVLLPTPFVSHMNYFEPLALELHQSGHETYLVLSDSFRARQRLTDKGLNILTYDSKGTCEIDTDDFFKRVTIGMIDNGGDPGVLGKLVAPAIESECSKFLLDIELLEKGKKIGFDLAVVDGLFFARCLYIWPKELNIPYITLTTLQDFWRARVPAPPSFVPFHYSSFGERMTYLERFANVFMSVFFALSTTSPPLSQVIRDRYKDSSADFESLATKSKLWMFNTDFSIDYAKPSLPNIIHVGGMSLNSTKPLPELFAKFVAKSNRIVVVTFGSVISQLPNYIVEKMIDAFRQSPFQFVWRLPKAKEFSIPDNVLAVDWIPQNDLLGHEKTVAFVTHSGNNGQFEALYHAVPMVALPIFADQIYNSLRMEAKNYGVRLSMHKFTSQQLKEALEKVADNKEIKANLVKGSMILRDRPLNARKRAVYWIEHVIKYGDRHLRSYGIDMPWYQYLLLDVAVGYALLFGFLIYLIKRAFVYVSANAQNWIGTSKNKKKTH</sequence>
<dbReference type="Pfam" id="PF00201">
    <property type="entry name" value="UDPGT"/>
    <property type="match status" value="1"/>
</dbReference>
<organism evidence="6 7">
    <name type="scientific">Dimorphilus gyrociliatus</name>
    <dbReference type="NCBI Taxonomy" id="2664684"/>
    <lineage>
        <taxon>Eukaryota</taxon>
        <taxon>Metazoa</taxon>
        <taxon>Spiralia</taxon>
        <taxon>Lophotrochozoa</taxon>
        <taxon>Annelida</taxon>
        <taxon>Polychaeta</taxon>
        <taxon>Polychaeta incertae sedis</taxon>
        <taxon>Dinophilidae</taxon>
        <taxon>Dimorphilus</taxon>
    </lineage>
</organism>
<keyword evidence="2 4" id="KW-0328">Glycosyltransferase</keyword>
<comment type="similarity">
    <text evidence="1 4">Belongs to the UDP-glycosyltransferase family.</text>
</comment>
<dbReference type="SUPFAM" id="SSF53756">
    <property type="entry name" value="UDP-Glycosyltransferase/glycogen phosphorylase"/>
    <property type="match status" value="1"/>
</dbReference>
<dbReference type="Proteomes" id="UP000549394">
    <property type="component" value="Unassembled WGS sequence"/>
</dbReference>
<dbReference type="PROSITE" id="PS00375">
    <property type="entry name" value="UDPGT"/>
    <property type="match status" value="1"/>
</dbReference>
<feature type="signal peptide" evidence="5">
    <location>
        <begin position="1"/>
        <end position="20"/>
    </location>
</feature>
<accession>A0A7I8WD37</accession>
<dbReference type="InterPro" id="IPR002213">
    <property type="entry name" value="UDP_glucos_trans"/>
</dbReference>
<dbReference type="PANTHER" id="PTHR48043:SF145">
    <property type="entry name" value="FI06409P-RELATED"/>
    <property type="match status" value="1"/>
</dbReference>
<dbReference type="GO" id="GO:0016020">
    <property type="term" value="C:membrane"/>
    <property type="evidence" value="ECO:0007669"/>
    <property type="project" value="UniProtKB-SubCell"/>
</dbReference>
<comment type="subcellular location">
    <subcellularLocation>
        <location evidence="5">Membrane</location>
        <topology evidence="5">Single-pass membrane protein</topology>
    </subcellularLocation>
</comment>
<dbReference type="GO" id="GO:0015020">
    <property type="term" value="F:glucuronosyltransferase activity"/>
    <property type="evidence" value="ECO:0007669"/>
    <property type="project" value="UniProtKB-EC"/>
</dbReference>
<keyword evidence="5" id="KW-0812">Transmembrane</keyword>